<evidence type="ECO:0000259" key="1">
    <source>
        <dbReference type="Pfam" id="PF13088"/>
    </source>
</evidence>
<dbReference type="STRING" id="1236989.JCM15548_11859"/>
<proteinExistence type="predicted"/>
<protein>
    <recommendedName>
        <fullName evidence="1">Sialidase domain-containing protein</fullName>
    </recommendedName>
</protein>
<dbReference type="PANTHER" id="PTHR43752">
    <property type="entry name" value="BNR/ASP-BOX REPEAT FAMILY PROTEIN"/>
    <property type="match status" value="1"/>
</dbReference>
<sequence>MVASHLFTTIILFASLCLPNKLTAQGEPPFSVLPLYDLQEPNTLGLEYAEGLETFTIFSPGEHDNKYNHGVVLFPFKGKLYAQWQSSSVDEDGEDTQIYYSISEDGEKWAQPIALTEPWDKGIRTSGGWWSNGSTLVAFIGVWPNFHDGSKQGHTEYMTSIDGLTWQAPRHVSHDNGEPVMGIIEQDLRSLPDGRIITAFHMQPGLKVKPYYTDDPLGITNWKAGEMPLLPSNNPQMSREIEPSWFYRKDSAIVMVFRDQHSTYKKLASISHDRGKTWTTPVIIDTPDSRAKQSAGNLPDGTAFLVDNPTGSKQRYPLVITLSEGGFLFNKAFLIRSGNNLQALRYEGKYKRVGYSYPKSIIWGEFLYVSYATNKEDVEITRIPLQIREK</sequence>
<dbReference type="OrthoDB" id="177453at2"/>
<evidence type="ECO:0000313" key="3">
    <source>
        <dbReference type="Proteomes" id="UP000032900"/>
    </source>
</evidence>
<name>A0A0E9LVN8_9BACT</name>
<dbReference type="Proteomes" id="UP000032900">
    <property type="component" value="Unassembled WGS sequence"/>
</dbReference>
<organism evidence="2 3">
    <name type="scientific">Geofilum rubicundum JCM 15548</name>
    <dbReference type="NCBI Taxonomy" id="1236989"/>
    <lineage>
        <taxon>Bacteria</taxon>
        <taxon>Pseudomonadati</taxon>
        <taxon>Bacteroidota</taxon>
        <taxon>Bacteroidia</taxon>
        <taxon>Marinilabiliales</taxon>
        <taxon>Marinilabiliaceae</taxon>
        <taxon>Geofilum</taxon>
    </lineage>
</organism>
<dbReference type="Pfam" id="PF13088">
    <property type="entry name" value="BNR_2"/>
    <property type="match status" value="1"/>
</dbReference>
<dbReference type="RefSeq" id="WP_083985032.1">
    <property type="nucleotide sequence ID" value="NZ_BAZW01000011.1"/>
</dbReference>
<dbReference type="InterPro" id="IPR036278">
    <property type="entry name" value="Sialidase_sf"/>
</dbReference>
<dbReference type="Gene3D" id="2.120.10.10">
    <property type="match status" value="1"/>
</dbReference>
<feature type="domain" description="Sialidase" evidence="1">
    <location>
        <begin position="78"/>
        <end position="368"/>
    </location>
</feature>
<dbReference type="CDD" id="cd15482">
    <property type="entry name" value="Sialidase_non-viral"/>
    <property type="match status" value="1"/>
</dbReference>
<dbReference type="EMBL" id="BAZW01000011">
    <property type="protein sequence ID" value="GAO29647.1"/>
    <property type="molecule type" value="Genomic_DNA"/>
</dbReference>
<keyword evidence="3" id="KW-1185">Reference proteome</keyword>
<dbReference type="AlphaFoldDB" id="A0A0E9LVN8"/>
<dbReference type="InterPro" id="IPR011040">
    <property type="entry name" value="Sialidase"/>
</dbReference>
<gene>
    <name evidence="2" type="ORF">JCM15548_11859</name>
</gene>
<reference evidence="2 3" key="1">
    <citation type="journal article" date="2015" name="Microbes Environ.">
        <title>Distribution and evolution of nitrogen fixation genes in the phylum bacteroidetes.</title>
        <authorList>
            <person name="Inoue J."/>
            <person name="Oshima K."/>
            <person name="Suda W."/>
            <person name="Sakamoto M."/>
            <person name="Iino T."/>
            <person name="Noda S."/>
            <person name="Hongoh Y."/>
            <person name="Hattori M."/>
            <person name="Ohkuma M."/>
        </authorList>
    </citation>
    <scope>NUCLEOTIDE SEQUENCE [LARGE SCALE GENOMIC DNA]</scope>
    <source>
        <strain evidence="2">JCM 15548</strain>
    </source>
</reference>
<accession>A0A0E9LVN8</accession>
<evidence type="ECO:0000313" key="2">
    <source>
        <dbReference type="EMBL" id="GAO29647.1"/>
    </source>
</evidence>
<dbReference type="SUPFAM" id="SSF50939">
    <property type="entry name" value="Sialidases"/>
    <property type="match status" value="1"/>
</dbReference>
<dbReference type="PANTHER" id="PTHR43752:SF2">
    <property type="entry name" value="BNR_ASP-BOX REPEAT FAMILY PROTEIN"/>
    <property type="match status" value="1"/>
</dbReference>
<comment type="caution">
    <text evidence="2">The sequence shown here is derived from an EMBL/GenBank/DDBJ whole genome shotgun (WGS) entry which is preliminary data.</text>
</comment>